<accession>A0AAD7CDN1</accession>
<dbReference type="PANTHER" id="PTHR43625:SF78">
    <property type="entry name" value="PYRIDOXAL REDUCTASE-RELATED"/>
    <property type="match status" value="1"/>
</dbReference>
<protein>
    <submittedName>
        <fullName evidence="3">Aldo/keto reductase</fullName>
    </submittedName>
</protein>
<keyword evidence="1" id="KW-0560">Oxidoreductase</keyword>
<dbReference type="CDD" id="cd19077">
    <property type="entry name" value="AKR_AKR8A1-2"/>
    <property type="match status" value="1"/>
</dbReference>
<sequence length="340" mass="37106">MVQKTTKLGGTASEVSVGRVAHGLMMMTWIPTPVPEEQAFEAIKAGVDALPAGTKMFLSSGDFYAMDMGPGNLEMLSRFYAKYPEYADKTFLSVKGCIRDRAPDNSPESIRKSVENSQRALGTVKKIDLFEPARIDRKVTIEEMMQTLVALVKEGKFSHIGLSECNADTLRKAHALHPVTAVEIEISPFSYEENQKKVIAAAAELGISVLAYSPLGRGFIAGKIKNTSDLQEGDVRLRYSRFKDENMKHNLPIVEALDAMATQKGMTVAQLCIAWVAALGSSVIPLPGSSKSTRTLENLEAGDIALSVEEAKEMHEIIMKLGVKGDRSAGLTDEQMHLWG</sequence>
<dbReference type="AlphaFoldDB" id="A0AAD7CDN1"/>
<dbReference type="GO" id="GO:0016491">
    <property type="term" value="F:oxidoreductase activity"/>
    <property type="evidence" value="ECO:0007669"/>
    <property type="project" value="UniProtKB-KW"/>
</dbReference>
<proteinExistence type="predicted"/>
<gene>
    <name evidence="3" type="ORF">B0H17DRAFT_1103740</name>
</gene>
<evidence type="ECO:0000313" key="3">
    <source>
        <dbReference type="EMBL" id="KAJ7645830.1"/>
    </source>
</evidence>
<dbReference type="Proteomes" id="UP001221757">
    <property type="component" value="Unassembled WGS sequence"/>
</dbReference>
<dbReference type="Gene3D" id="3.20.20.100">
    <property type="entry name" value="NADP-dependent oxidoreductase domain"/>
    <property type="match status" value="1"/>
</dbReference>
<evidence type="ECO:0000313" key="4">
    <source>
        <dbReference type="Proteomes" id="UP001221757"/>
    </source>
</evidence>
<organism evidence="3 4">
    <name type="scientific">Mycena rosella</name>
    <name type="common">Pink bonnet</name>
    <name type="synonym">Agaricus rosellus</name>
    <dbReference type="NCBI Taxonomy" id="1033263"/>
    <lineage>
        <taxon>Eukaryota</taxon>
        <taxon>Fungi</taxon>
        <taxon>Dikarya</taxon>
        <taxon>Basidiomycota</taxon>
        <taxon>Agaricomycotina</taxon>
        <taxon>Agaricomycetes</taxon>
        <taxon>Agaricomycetidae</taxon>
        <taxon>Agaricales</taxon>
        <taxon>Marasmiineae</taxon>
        <taxon>Mycenaceae</taxon>
        <taxon>Mycena</taxon>
    </lineage>
</organism>
<dbReference type="InterPro" id="IPR036812">
    <property type="entry name" value="NAD(P)_OxRdtase_dom_sf"/>
</dbReference>
<keyword evidence="4" id="KW-1185">Reference proteome</keyword>
<dbReference type="InterPro" id="IPR023210">
    <property type="entry name" value="NADP_OxRdtase_dom"/>
</dbReference>
<comment type="caution">
    <text evidence="3">The sequence shown here is derived from an EMBL/GenBank/DDBJ whole genome shotgun (WGS) entry which is preliminary data.</text>
</comment>
<evidence type="ECO:0000259" key="2">
    <source>
        <dbReference type="Pfam" id="PF00248"/>
    </source>
</evidence>
<dbReference type="InterPro" id="IPR050791">
    <property type="entry name" value="Aldo-Keto_reductase"/>
</dbReference>
<name>A0AAD7CDN1_MYCRO</name>
<evidence type="ECO:0000256" key="1">
    <source>
        <dbReference type="ARBA" id="ARBA00023002"/>
    </source>
</evidence>
<dbReference type="EMBL" id="JARKIE010000391">
    <property type="protein sequence ID" value="KAJ7645830.1"/>
    <property type="molecule type" value="Genomic_DNA"/>
</dbReference>
<feature type="domain" description="NADP-dependent oxidoreductase" evidence="2">
    <location>
        <begin position="21"/>
        <end position="317"/>
    </location>
</feature>
<reference evidence="3" key="1">
    <citation type="submission" date="2023-03" db="EMBL/GenBank/DDBJ databases">
        <title>Massive genome expansion in bonnet fungi (Mycena s.s.) driven by repeated elements and novel gene families across ecological guilds.</title>
        <authorList>
            <consortium name="Lawrence Berkeley National Laboratory"/>
            <person name="Harder C.B."/>
            <person name="Miyauchi S."/>
            <person name="Viragh M."/>
            <person name="Kuo A."/>
            <person name="Thoen E."/>
            <person name="Andreopoulos B."/>
            <person name="Lu D."/>
            <person name="Skrede I."/>
            <person name="Drula E."/>
            <person name="Henrissat B."/>
            <person name="Morin E."/>
            <person name="Kohler A."/>
            <person name="Barry K."/>
            <person name="LaButti K."/>
            <person name="Morin E."/>
            <person name="Salamov A."/>
            <person name="Lipzen A."/>
            <person name="Mereny Z."/>
            <person name="Hegedus B."/>
            <person name="Baldrian P."/>
            <person name="Stursova M."/>
            <person name="Weitz H."/>
            <person name="Taylor A."/>
            <person name="Grigoriev I.V."/>
            <person name="Nagy L.G."/>
            <person name="Martin F."/>
            <person name="Kauserud H."/>
        </authorList>
    </citation>
    <scope>NUCLEOTIDE SEQUENCE</scope>
    <source>
        <strain evidence="3">CBHHK067</strain>
    </source>
</reference>
<dbReference type="SUPFAM" id="SSF51430">
    <property type="entry name" value="NAD(P)-linked oxidoreductase"/>
    <property type="match status" value="1"/>
</dbReference>
<dbReference type="GO" id="GO:0005737">
    <property type="term" value="C:cytoplasm"/>
    <property type="evidence" value="ECO:0007669"/>
    <property type="project" value="TreeGrafter"/>
</dbReference>
<dbReference type="PANTHER" id="PTHR43625">
    <property type="entry name" value="AFLATOXIN B1 ALDEHYDE REDUCTASE"/>
    <property type="match status" value="1"/>
</dbReference>
<dbReference type="Pfam" id="PF00248">
    <property type="entry name" value="Aldo_ket_red"/>
    <property type="match status" value="1"/>
</dbReference>